<dbReference type="GO" id="GO:0047617">
    <property type="term" value="F:fatty acyl-CoA hydrolase activity"/>
    <property type="evidence" value="ECO:0007669"/>
    <property type="project" value="TreeGrafter"/>
</dbReference>
<dbReference type="AlphaFoldDB" id="A0A2C9DA33"/>
<dbReference type="KEGG" id="hdi:HDIA_3606"/>
<dbReference type="FunFam" id="3.10.129.10:FF:000004">
    <property type="entry name" value="Tol-pal system-associated acyl-CoA thioesterase"/>
    <property type="match status" value="1"/>
</dbReference>
<dbReference type="SUPFAM" id="SSF54637">
    <property type="entry name" value="Thioesterase/thiol ester dehydrase-isomerase"/>
    <property type="match status" value="1"/>
</dbReference>
<dbReference type="Gene3D" id="3.10.129.10">
    <property type="entry name" value="Hotdog Thioesterase"/>
    <property type="match status" value="1"/>
</dbReference>
<dbReference type="InterPro" id="IPR050563">
    <property type="entry name" value="4-hydroxybenzoyl-CoA_TE"/>
</dbReference>
<dbReference type="PIRSF" id="PIRSF003230">
    <property type="entry name" value="YbgC"/>
    <property type="match status" value="1"/>
</dbReference>
<dbReference type="PANTHER" id="PTHR31793">
    <property type="entry name" value="4-HYDROXYBENZOYL-COA THIOESTERASE FAMILY MEMBER"/>
    <property type="match status" value="1"/>
</dbReference>
<dbReference type="Pfam" id="PF13279">
    <property type="entry name" value="4HBT_2"/>
    <property type="match status" value="1"/>
</dbReference>
<dbReference type="InterPro" id="IPR029069">
    <property type="entry name" value="HotDog_dom_sf"/>
</dbReference>
<protein>
    <submittedName>
        <fullName evidence="3">Acyl-CoA thioester hydrolase YbgC</fullName>
        <ecNumber evidence="3">3.1.2.-</ecNumber>
    </submittedName>
</protein>
<dbReference type="NCBIfam" id="TIGR00051">
    <property type="entry name" value="YbgC/FadM family acyl-CoA thioesterase"/>
    <property type="match status" value="1"/>
</dbReference>
<keyword evidence="2 3" id="KW-0378">Hydrolase</keyword>
<dbReference type="PANTHER" id="PTHR31793:SF37">
    <property type="entry name" value="ACYL-COA THIOESTER HYDROLASE YBGC"/>
    <property type="match status" value="1"/>
</dbReference>
<name>A0A2C9DA33_9HYPH</name>
<evidence type="ECO:0000313" key="3">
    <source>
        <dbReference type="EMBL" id="SON57147.1"/>
    </source>
</evidence>
<keyword evidence="4" id="KW-1185">Reference proteome</keyword>
<sequence>MVSMRPVSGELRDGAHHLPVRVYYEDTDAGGVLYHAGHIRFFERGRTEFLRAIGINQSKLNAAATEDRILFVVRKMTIEYLKPALLDDLLDVVTEVYDIAGPRITLKQELRREGEAIATADVLVISIGGNFRPVKLPQEMVDLMWSAGA</sequence>
<reference evidence="4" key="1">
    <citation type="submission" date="2017-09" db="EMBL/GenBank/DDBJ databases">
        <title>Genome sequence of Nannocystis excedens DSM 71.</title>
        <authorList>
            <person name="Blom J."/>
        </authorList>
    </citation>
    <scope>NUCLEOTIDE SEQUENCE [LARGE SCALE GENOMIC DNA]</scope>
    <source>
        <strain evidence="4">type strain: E19</strain>
    </source>
</reference>
<gene>
    <name evidence="3" type="primary">ybgC</name>
    <name evidence="3" type="ORF">HDIA_3606</name>
</gene>
<evidence type="ECO:0000256" key="2">
    <source>
        <dbReference type="ARBA" id="ARBA00022801"/>
    </source>
</evidence>
<comment type="similarity">
    <text evidence="1">Belongs to the 4-hydroxybenzoyl-CoA thioesterase family.</text>
</comment>
<proteinExistence type="inferred from homology"/>
<accession>A0A2C9DA33</accession>
<dbReference type="Proteomes" id="UP000223606">
    <property type="component" value="Chromosome 1"/>
</dbReference>
<dbReference type="EC" id="3.1.2.-" evidence="3"/>
<dbReference type="NCBIfam" id="TIGR02799">
    <property type="entry name" value="thio_ybgC"/>
    <property type="match status" value="1"/>
</dbReference>
<organism evidence="3 4">
    <name type="scientific">Hartmannibacter diazotrophicus</name>
    <dbReference type="NCBI Taxonomy" id="1482074"/>
    <lineage>
        <taxon>Bacteria</taxon>
        <taxon>Pseudomonadati</taxon>
        <taxon>Pseudomonadota</taxon>
        <taxon>Alphaproteobacteria</taxon>
        <taxon>Hyphomicrobiales</taxon>
        <taxon>Pleomorphomonadaceae</taxon>
        <taxon>Hartmannibacter</taxon>
    </lineage>
</organism>
<dbReference type="InterPro" id="IPR014166">
    <property type="entry name" value="Tol-Pal_acyl-CoA_thioesterase"/>
</dbReference>
<dbReference type="CDD" id="cd00586">
    <property type="entry name" value="4HBT"/>
    <property type="match status" value="1"/>
</dbReference>
<evidence type="ECO:0000256" key="1">
    <source>
        <dbReference type="ARBA" id="ARBA00005953"/>
    </source>
</evidence>
<dbReference type="InterPro" id="IPR006684">
    <property type="entry name" value="YbgC/YbaW"/>
</dbReference>
<dbReference type="EMBL" id="LT960614">
    <property type="protein sequence ID" value="SON57147.1"/>
    <property type="molecule type" value="Genomic_DNA"/>
</dbReference>
<evidence type="ECO:0000313" key="4">
    <source>
        <dbReference type="Proteomes" id="UP000223606"/>
    </source>
</evidence>